<evidence type="ECO:0000313" key="3">
    <source>
        <dbReference type="Proteomes" id="UP000886865"/>
    </source>
</evidence>
<feature type="region of interest" description="Disordered" evidence="1">
    <location>
        <begin position="1"/>
        <end position="83"/>
    </location>
</feature>
<feature type="compositionally biased region" description="Basic and acidic residues" evidence="1">
    <location>
        <begin position="66"/>
        <end position="83"/>
    </location>
</feature>
<feature type="compositionally biased region" description="Basic and acidic residues" evidence="1">
    <location>
        <begin position="42"/>
        <end position="55"/>
    </location>
</feature>
<reference evidence="2" key="1">
    <citation type="submission" date="2020-10" db="EMBL/GenBank/DDBJ databases">
        <authorList>
            <person name="Gilroy R."/>
        </authorList>
    </citation>
    <scope>NUCLEOTIDE SEQUENCE</scope>
    <source>
        <strain evidence="2">CHK152-2871</strain>
    </source>
</reference>
<gene>
    <name evidence="2" type="ORF">IAA86_05870</name>
</gene>
<protein>
    <recommendedName>
        <fullName evidence="4">Flagellar protein FlaG</fullName>
    </recommendedName>
</protein>
<sequence>MGLDGISVNQLRITPENTSKENAISSEMLANRTGSLRSVNSLDKKSAIDTDDKENTSFFGSADSSEESKDNEEAKEGEADEFEKIDLSNKELYEIRVDENSNSLTIYNKKEQKAVQEITPDKLSTLVDNLKNPGGILVNKRV</sequence>
<reference evidence="2" key="2">
    <citation type="journal article" date="2021" name="PeerJ">
        <title>Extensive microbial diversity within the chicken gut microbiome revealed by metagenomics and culture.</title>
        <authorList>
            <person name="Gilroy R."/>
            <person name="Ravi A."/>
            <person name="Getino M."/>
            <person name="Pursley I."/>
            <person name="Horton D.L."/>
            <person name="Alikhan N.F."/>
            <person name="Baker D."/>
            <person name="Gharbi K."/>
            <person name="Hall N."/>
            <person name="Watson M."/>
            <person name="Adriaenssens E.M."/>
            <person name="Foster-Nyarko E."/>
            <person name="Jarju S."/>
            <person name="Secka A."/>
            <person name="Antonio M."/>
            <person name="Oren A."/>
            <person name="Chaudhuri R.R."/>
            <person name="La Ragione R."/>
            <person name="Hildebrand F."/>
            <person name="Pallen M.J."/>
        </authorList>
    </citation>
    <scope>NUCLEOTIDE SEQUENCE</scope>
    <source>
        <strain evidence="2">CHK152-2871</strain>
    </source>
</reference>
<organism evidence="2 3">
    <name type="scientific">Candidatus Galligastranaerophilus intestinavium</name>
    <dbReference type="NCBI Taxonomy" id="2840836"/>
    <lineage>
        <taxon>Bacteria</taxon>
        <taxon>Candidatus Galligastranaerophilus</taxon>
    </lineage>
</organism>
<dbReference type="EMBL" id="DVJQ01000049">
    <property type="protein sequence ID" value="HIS74527.1"/>
    <property type="molecule type" value="Genomic_DNA"/>
</dbReference>
<name>A0A9D1JYA7_9BACT</name>
<dbReference type="AlphaFoldDB" id="A0A9D1JYA7"/>
<feature type="compositionally biased region" description="Polar residues" evidence="1">
    <location>
        <begin position="32"/>
        <end position="41"/>
    </location>
</feature>
<feature type="compositionally biased region" description="Polar residues" evidence="1">
    <location>
        <begin position="7"/>
        <end position="25"/>
    </location>
</feature>
<proteinExistence type="predicted"/>
<evidence type="ECO:0000313" key="2">
    <source>
        <dbReference type="EMBL" id="HIS74527.1"/>
    </source>
</evidence>
<evidence type="ECO:0008006" key="4">
    <source>
        <dbReference type="Google" id="ProtNLM"/>
    </source>
</evidence>
<dbReference type="Proteomes" id="UP000886865">
    <property type="component" value="Unassembled WGS sequence"/>
</dbReference>
<evidence type="ECO:0000256" key="1">
    <source>
        <dbReference type="SAM" id="MobiDB-lite"/>
    </source>
</evidence>
<comment type="caution">
    <text evidence="2">The sequence shown here is derived from an EMBL/GenBank/DDBJ whole genome shotgun (WGS) entry which is preliminary data.</text>
</comment>
<accession>A0A9D1JYA7</accession>